<name>A0A1E5HEH3_9ENTE</name>
<dbReference type="Proteomes" id="UP000094469">
    <property type="component" value="Unassembled WGS sequence"/>
</dbReference>
<dbReference type="InterPro" id="IPR023214">
    <property type="entry name" value="HAD_sf"/>
</dbReference>
<dbReference type="RefSeq" id="WP_069639339.1">
    <property type="nucleotide sequence ID" value="NZ_JAFBEZ010000012.1"/>
</dbReference>
<dbReference type="InterPro" id="IPR006379">
    <property type="entry name" value="HAD-SF_hydro_IIB"/>
</dbReference>
<dbReference type="InterPro" id="IPR036412">
    <property type="entry name" value="HAD-like_sf"/>
</dbReference>
<dbReference type="NCBIfam" id="TIGR01484">
    <property type="entry name" value="HAD-SF-IIB"/>
    <property type="match status" value="1"/>
</dbReference>
<dbReference type="SFLD" id="SFLDG01140">
    <property type="entry name" value="C2.B:_Phosphomannomutase_and_P"/>
    <property type="match status" value="1"/>
</dbReference>
<gene>
    <name evidence="1" type="ORF">BCR24_12625</name>
</gene>
<dbReference type="AlphaFoldDB" id="A0A1E5HEH3"/>
<dbReference type="GO" id="GO:0000287">
    <property type="term" value="F:magnesium ion binding"/>
    <property type="evidence" value="ECO:0007669"/>
    <property type="project" value="TreeGrafter"/>
</dbReference>
<dbReference type="SUPFAM" id="SSF56784">
    <property type="entry name" value="HAD-like"/>
    <property type="match status" value="1"/>
</dbReference>
<dbReference type="SFLD" id="SFLDS00003">
    <property type="entry name" value="Haloacid_Dehalogenase"/>
    <property type="match status" value="1"/>
</dbReference>
<protein>
    <submittedName>
        <fullName evidence="1">Hydrolase</fullName>
    </submittedName>
</protein>
<dbReference type="Gene3D" id="3.40.50.1000">
    <property type="entry name" value="HAD superfamily/HAD-like"/>
    <property type="match status" value="1"/>
</dbReference>
<dbReference type="InterPro" id="IPR000150">
    <property type="entry name" value="Cof"/>
</dbReference>
<dbReference type="EMBL" id="MIKC01000005">
    <property type="protein sequence ID" value="OEG23357.1"/>
    <property type="molecule type" value="Genomic_DNA"/>
</dbReference>
<dbReference type="Gene3D" id="3.30.1240.10">
    <property type="match status" value="1"/>
</dbReference>
<dbReference type="PANTHER" id="PTHR10000:SF25">
    <property type="entry name" value="PHOSPHATASE YKRA-RELATED"/>
    <property type="match status" value="1"/>
</dbReference>
<dbReference type="PANTHER" id="PTHR10000">
    <property type="entry name" value="PHOSPHOSERINE PHOSPHATASE"/>
    <property type="match status" value="1"/>
</dbReference>
<comment type="caution">
    <text evidence="1">The sequence shown here is derived from an EMBL/GenBank/DDBJ whole genome shotgun (WGS) entry which is preliminary data.</text>
</comment>
<organism evidence="1 2">
    <name type="scientific">Enterococcus ureilyticus</name>
    <dbReference type="NCBI Taxonomy" id="1131292"/>
    <lineage>
        <taxon>Bacteria</taxon>
        <taxon>Bacillati</taxon>
        <taxon>Bacillota</taxon>
        <taxon>Bacilli</taxon>
        <taxon>Lactobacillales</taxon>
        <taxon>Enterococcaceae</taxon>
        <taxon>Enterococcus</taxon>
    </lineage>
</organism>
<keyword evidence="1" id="KW-0378">Hydrolase</keyword>
<evidence type="ECO:0000313" key="1">
    <source>
        <dbReference type="EMBL" id="OEG23357.1"/>
    </source>
</evidence>
<dbReference type="NCBIfam" id="TIGR00099">
    <property type="entry name" value="Cof-subfamily"/>
    <property type="match status" value="1"/>
</dbReference>
<accession>A0A1E5HEH3</accession>
<dbReference type="STRING" id="1131292.BCR24_12625"/>
<evidence type="ECO:0000313" key="2">
    <source>
        <dbReference type="Proteomes" id="UP000094469"/>
    </source>
</evidence>
<dbReference type="GO" id="GO:0016791">
    <property type="term" value="F:phosphatase activity"/>
    <property type="evidence" value="ECO:0007669"/>
    <property type="project" value="TreeGrafter"/>
</dbReference>
<dbReference type="GO" id="GO:0005829">
    <property type="term" value="C:cytosol"/>
    <property type="evidence" value="ECO:0007669"/>
    <property type="project" value="TreeGrafter"/>
</dbReference>
<keyword evidence="2" id="KW-1185">Reference proteome</keyword>
<reference evidence="2" key="1">
    <citation type="submission" date="2016-09" db="EMBL/GenBank/DDBJ databases">
        <authorList>
            <person name="Gulvik C.A."/>
        </authorList>
    </citation>
    <scope>NUCLEOTIDE SEQUENCE [LARGE SCALE GENOMIC DNA]</scope>
    <source>
        <strain evidence="2">LMG 26676</strain>
    </source>
</reference>
<dbReference type="Pfam" id="PF08282">
    <property type="entry name" value="Hydrolase_3"/>
    <property type="match status" value="1"/>
</dbReference>
<sequence>MTEYQALVFFDLDGTLLGSDATIPKENKQAILQLKKKNILPMIASGRSPKEIKQITAETGIDSYVSLNGQYNVVENQVVSKHAIPIKQINELMTFSKSLNHSLACYTEDEYAACYSTKSMEKLYQLDHAPLPRISLDFHEKNEIYMVYLFSEEPEKDSLYRQTFARELTFFRDSPYSLAVVLSGQSKKSGIQQVIKRLNLNELPTYAFGDGNNDLGMFEAVQTAIAMGNAATNVKEQADFITKSHVEDGIRFGLKHFGLLD</sequence>
<proteinExistence type="predicted"/>
<dbReference type="OrthoDB" id="9810101at2"/>